<dbReference type="EMBL" id="UHDT01000001">
    <property type="protein sequence ID" value="SUM57016.1"/>
    <property type="molecule type" value="Genomic_DNA"/>
</dbReference>
<dbReference type="EMBL" id="JXWY01000013">
    <property type="protein sequence ID" value="KIX91442.1"/>
    <property type="molecule type" value="Genomic_DNA"/>
</dbReference>
<protein>
    <submittedName>
        <fullName evidence="2">Uncharacterized protein</fullName>
    </submittedName>
</protein>
<name>A0A0D6XS76_9STAP</name>
<evidence type="ECO:0000313" key="1">
    <source>
        <dbReference type="EMBL" id="KIX91442.1"/>
    </source>
</evidence>
<proteinExistence type="predicted"/>
<dbReference type="Proteomes" id="UP000032366">
    <property type="component" value="Unassembled WGS sequence"/>
</dbReference>
<evidence type="ECO:0000313" key="4">
    <source>
        <dbReference type="Proteomes" id="UP000254100"/>
    </source>
</evidence>
<evidence type="ECO:0000313" key="3">
    <source>
        <dbReference type="Proteomes" id="UP000032366"/>
    </source>
</evidence>
<reference evidence="1 3" key="1">
    <citation type="submission" date="2015-01" db="EMBL/GenBank/DDBJ databases">
        <authorList>
            <person name="Guo J."/>
        </authorList>
    </citation>
    <scope>NUCLEOTIDE SEQUENCE [LARGE SCALE GENOMIC DNA]</scope>
    <source>
        <strain evidence="1 3">DSM 22147</strain>
    </source>
</reference>
<keyword evidence="3" id="KW-1185">Reference proteome</keyword>
<dbReference type="RefSeq" id="WP_044359017.1">
    <property type="nucleotide sequence ID" value="NZ_JXWY01000013.1"/>
</dbReference>
<accession>A0A0D6XS76</accession>
<dbReference type="AlphaFoldDB" id="A0A0D6XS76"/>
<organism evidence="2 4">
    <name type="scientific">Staphylococcus microti</name>
    <dbReference type="NCBI Taxonomy" id="569857"/>
    <lineage>
        <taxon>Bacteria</taxon>
        <taxon>Bacillati</taxon>
        <taxon>Bacillota</taxon>
        <taxon>Bacilli</taxon>
        <taxon>Bacillales</taxon>
        <taxon>Staphylococcaceae</taxon>
        <taxon>Staphylococcus</taxon>
    </lineage>
</organism>
<dbReference type="Proteomes" id="UP000254100">
    <property type="component" value="Unassembled WGS sequence"/>
</dbReference>
<reference evidence="2 4" key="2">
    <citation type="submission" date="2018-06" db="EMBL/GenBank/DDBJ databases">
        <authorList>
            <consortium name="Pathogen Informatics"/>
            <person name="Doyle S."/>
        </authorList>
    </citation>
    <scope>NUCLEOTIDE SEQUENCE [LARGE SCALE GENOMIC DNA]</scope>
    <source>
        <strain evidence="2 4">NCTC13832</strain>
    </source>
</reference>
<sequence length="59" mass="6967">MKELKLIKKALLLYIAATILEKVLKKKSDEKMWENAMSFARQKLDLELALIKPYFQPDE</sequence>
<evidence type="ECO:0000313" key="2">
    <source>
        <dbReference type="EMBL" id="SUM57016.1"/>
    </source>
</evidence>
<gene>
    <name evidence="2" type="ORF">NCTC13832_00681</name>
    <name evidence="1" type="ORF">TP70_02185</name>
</gene>
<dbReference type="STRING" id="569857.TP70_02185"/>